<evidence type="ECO:0000313" key="2">
    <source>
        <dbReference type="Proteomes" id="UP000828390"/>
    </source>
</evidence>
<organism evidence="1 2">
    <name type="scientific">Dreissena polymorpha</name>
    <name type="common">Zebra mussel</name>
    <name type="synonym">Mytilus polymorpha</name>
    <dbReference type="NCBI Taxonomy" id="45954"/>
    <lineage>
        <taxon>Eukaryota</taxon>
        <taxon>Metazoa</taxon>
        <taxon>Spiralia</taxon>
        <taxon>Lophotrochozoa</taxon>
        <taxon>Mollusca</taxon>
        <taxon>Bivalvia</taxon>
        <taxon>Autobranchia</taxon>
        <taxon>Heteroconchia</taxon>
        <taxon>Euheterodonta</taxon>
        <taxon>Imparidentia</taxon>
        <taxon>Neoheterodontei</taxon>
        <taxon>Myida</taxon>
        <taxon>Dreissenoidea</taxon>
        <taxon>Dreissenidae</taxon>
        <taxon>Dreissena</taxon>
    </lineage>
</organism>
<dbReference type="EMBL" id="JAIWYP010000010">
    <property type="protein sequence ID" value="KAH3751563.1"/>
    <property type="molecule type" value="Genomic_DNA"/>
</dbReference>
<reference evidence="1" key="1">
    <citation type="journal article" date="2019" name="bioRxiv">
        <title>The Genome of the Zebra Mussel, Dreissena polymorpha: A Resource for Invasive Species Research.</title>
        <authorList>
            <person name="McCartney M.A."/>
            <person name="Auch B."/>
            <person name="Kono T."/>
            <person name="Mallez S."/>
            <person name="Zhang Y."/>
            <person name="Obille A."/>
            <person name="Becker A."/>
            <person name="Abrahante J.E."/>
            <person name="Garbe J."/>
            <person name="Badalamenti J.P."/>
            <person name="Herman A."/>
            <person name="Mangelson H."/>
            <person name="Liachko I."/>
            <person name="Sullivan S."/>
            <person name="Sone E.D."/>
            <person name="Koren S."/>
            <person name="Silverstein K.A.T."/>
            <person name="Beckman K.B."/>
            <person name="Gohl D.M."/>
        </authorList>
    </citation>
    <scope>NUCLEOTIDE SEQUENCE</scope>
    <source>
        <strain evidence="1">Duluth1</strain>
        <tissue evidence="1">Whole animal</tissue>
    </source>
</reference>
<dbReference type="AlphaFoldDB" id="A0A9D4DMC5"/>
<gene>
    <name evidence="1" type="ORF">DPMN_186130</name>
</gene>
<evidence type="ECO:0000313" key="1">
    <source>
        <dbReference type="EMBL" id="KAH3751563.1"/>
    </source>
</evidence>
<dbReference type="Proteomes" id="UP000828390">
    <property type="component" value="Unassembled WGS sequence"/>
</dbReference>
<comment type="caution">
    <text evidence="1">The sequence shown here is derived from an EMBL/GenBank/DDBJ whole genome shotgun (WGS) entry which is preliminary data.</text>
</comment>
<reference evidence="1" key="2">
    <citation type="submission" date="2020-11" db="EMBL/GenBank/DDBJ databases">
        <authorList>
            <person name="McCartney M.A."/>
            <person name="Auch B."/>
            <person name="Kono T."/>
            <person name="Mallez S."/>
            <person name="Becker A."/>
            <person name="Gohl D.M."/>
            <person name="Silverstein K.A.T."/>
            <person name="Koren S."/>
            <person name="Bechman K.B."/>
            <person name="Herman A."/>
            <person name="Abrahante J.E."/>
            <person name="Garbe J."/>
        </authorList>
    </citation>
    <scope>NUCLEOTIDE SEQUENCE</scope>
    <source>
        <strain evidence="1">Duluth1</strain>
        <tissue evidence="1">Whole animal</tissue>
    </source>
</reference>
<sequence>MVSALQPGGHGFDPHCGGVLCLSPRHQVLVLVPGNGLEGVSKKPEAFPAIE</sequence>
<keyword evidence="2" id="KW-1185">Reference proteome</keyword>
<proteinExistence type="predicted"/>
<accession>A0A9D4DMC5</accession>
<name>A0A9D4DMC5_DREPO</name>
<protein>
    <submittedName>
        <fullName evidence="1">Uncharacterized protein</fullName>
    </submittedName>
</protein>